<feature type="domain" description="Amine oxidase" evidence="4">
    <location>
        <begin position="15"/>
        <end position="490"/>
    </location>
</feature>
<dbReference type="PANTHER" id="PTHR43734">
    <property type="entry name" value="PHYTOENE DESATURASE"/>
    <property type="match status" value="1"/>
</dbReference>
<proteinExistence type="inferred from homology"/>
<evidence type="ECO:0000313" key="5">
    <source>
        <dbReference type="EMBL" id="MCR8825226.1"/>
    </source>
</evidence>
<dbReference type="EMBL" id="JANKJG010000001">
    <property type="protein sequence ID" value="MCR8825226.1"/>
    <property type="molecule type" value="Genomic_DNA"/>
</dbReference>
<dbReference type="NCBIfam" id="NF045637">
    <property type="entry name" value="carotdesatCrtDProt"/>
    <property type="match status" value="1"/>
</dbReference>
<sequence>MSDAAPHVAIVGAGIGGLAAALRLAHRGVRVTVLERHGTPGGKMRTLPTVAGPVDAGPTVLTMKPVFEALFADVGTRLDDHVTLDAQTILARHFWPDGTRLDLMHDPDASLRNVADVFGPRSASEFASFSEKARTLFEAFDAPMMQSAAPTSAALTLEVAKNPKLIRHITPHLSLMQSLSRHFTDPRLAQLFARYATYVGGLPALSPALLSLIWHAERMGVWHVRGGMIELARSIAKLATSFGATFHYDTHVTRVELQAGQACAVYTATGRISVDAVLFNGDPAALHLGLLGDAVKPAVTPEATRPRSLSACVMSFAAKPQGVALSGHNVFFSGDPKSEYGPLAQGRMQTDPTLYVCAQDRLSGDRPDGQERFEIILNCPPIDRPDPEHDKKARTICHTLILKRLRHLGLTFTPQPGPETLTTPQGFDSLYPGSAGALYGRSPHGMMAAFKRPTVRTAIPGIYLVGGGVHPGPGVPMATLCARHAAEAILNDLPSISRFRPADTHGGTSTVSATTARAPSRSSAS</sequence>
<protein>
    <submittedName>
        <fullName evidence="5">FAD-dependent oxidoreductase</fullName>
    </submittedName>
</protein>
<dbReference type="Gene3D" id="3.50.50.60">
    <property type="entry name" value="FAD/NAD(P)-binding domain"/>
    <property type="match status" value="2"/>
</dbReference>
<name>A0ABT1YWG6_9RHOB</name>
<dbReference type="InterPro" id="IPR036188">
    <property type="entry name" value="FAD/NAD-bd_sf"/>
</dbReference>
<organism evidence="5 6">
    <name type="scientific">Pseudosulfitobacter koreensis</name>
    <dbReference type="NCBI Taxonomy" id="2968472"/>
    <lineage>
        <taxon>Bacteria</taxon>
        <taxon>Pseudomonadati</taxon>
        <taxon>Pseudomonadota</taxon>
        <taxon>Alphaproteobacteria</taxon>
        <taxon>Rhodobacterales</taxon>
        <taxon>Roseobacteraceae</taxon>
        <taxon>Pseudosulfitobacter</taxon>
    </lineage>
</organism>
<dbReference type="PRINTS" id="PR00420">
    <property type="entry name" value="RNGMNOXGNASE"/>
</dbReference>
<dbReference type="Proteomes" id="UP001165396">
    <property type="component" value="Unassembled WGS sequence"/>
</dbReference>
<dbReference type="Pfam" id="PF01593">
    <property type="entry name" value="Amino_oxidase"/>
    <property type="match status" value="1"/>
</dbReference>
<feature type="region of interest" description="Disordered" evidence="3">
    <location>
        <begin position="500"/>
        <end position="525"/>
    </location>
</feature>
<keyword evidence="6" id="KW-1185">Reference proteome</keyword>
<dbReference type="SUPFAM" id="SSF51905">
    <property type="entry name" value="FAD/NAD(P)-binding domain"/>
    <property type="match status" value="1"/>
</dbReference>
<accession>A0ABT1YWG6</accession>
<dbReference type="InterPro" id="IPR002937">
    <property type="entry name" value="Amino_oxidase"/>
</dbReference>
<dbReference type="PANTHER" id="PTHR43734:SF7">
    <property type="entry name" value="4,4'-DIAPONEUROSPORENE OXYGENASE"/>
    <property type="match status" value="1"/>
</dbReference>
<evidence type="ECO:0000256" key="2">
    <source>
        <dbReference type="ARBA" id="ARBA00023002"/>
    </source>
</evidence>
<feature type="compositionally biased region" description="Low complexity" evidence="3">
    <location>
        <begin position="508"/>
        <end position="525"/>
    </location>
</feature>
<evidence type="ECO:0000256" key="1">
    <source>
        <dbReference type="ARBA" id="ARBA00006046"/>
    </source>
</evidence>
<reference evidence="5" key="1">
    <citation type="submission" date="2022-07" db="EMBL/GenBank/DDBJ databases">
        <title>Pseudosulfitobacter sp. strain AP-MA-4, whole genome sequence.</title>
        <authorList>
            <person name="Jiang Y."/>
        </authorList>
    </citation>
    <scope>NUCLEOTIDE SEQUENCE</scope>
    <source>
        <strain evidence="5">AP-MA-4</strain>
    </source>
</reference>
<evidence type="ECO:0000259" key="4">
    <source>
        <dbReference type="Pfam" id="PF01593"/>
    </source>
</evidence>
<dbReference type="RefSeq" id="WP_258292900.1">
    <property type="nucleotide sequence ID" value="NZ_JANKJG010000001.1"/>
</dbReference>
<dbReference type="InterPro" id="IPR054841">
    <property type="entry name" value="carotdesatCrtD"/>
</dbReference>
<evidence type="ECO:0000256" key="3">
    <source>
        <dbReference type="SAM" id="MobiDB-lite"/>
    </source>
</evidence>
<comment type="similarity">
    <text evidence="1">Belongs to the carotenoid/retinoid oxidoreductase family.</text>
</comment>
<evidence type="ECO:0000313" key="6">
    <source>
        <dbReference type="Proteomes" id="UP001165396"/>
    </source>
</evidence>
<gene>
    <name evidence="5" type="ORF">NTA49_01615</name>
</gene>
<keyword evidence="2" id="KW-0560">Oxidoreductase</keyword>
<comment type="caution">
    <text evidence="5">The sequence shown here is derived from an EMBL/GenBank/DDBJ whole genome shotgun (WGS) entry which is preliminary data.</text>
</comment>